<dbReference type="SMART" id="SM00382">
    <property type="entry name" value="AAA"/>
    <property type="match status" value="1"/>
</dbReference>
<evidence type="ECO:0000259" key="4">
    <source>
        <dbReference type="SMART" id="SM00382"/>
    </source>
</evidence>
<dbReference type="Proteomes" id="UP000712281">
    <property type="component" value="Unassembled WGS sequence"/>
</dbReference>
<name>A0A8S9H2C2_BRACR</name>
<dbReference type="GO" id="GO:0005741">
    <property type="term" value="C:mitochondrial outer membrane"/>
    <property type="evidence" value="ECO:0007669"/>
    <property type="project" value="TreeGrafter"/>
</dbReference>
<sequence length="466" mass="52526">GKKEKKKEKPATMITKVPFLVSEEDGDAETLKANLHHLRMRLRRSGFGCDGLETLCIKDLTIDTDGAEKIIGWALSDHATRNPHPGPNPKINLSLDSIKFGIGLLKACLSESAFSNKYRKDIAIEKDFLKRLSSDVIPPNLIGVKFDDIGALQNLKDSFKELVIFPFQRPQLSCKRKLTEMQLCKGILLYGPPGTGKTMLAKAVAVEAGANFIDISMSSITYNKLFGEVDMYIKAVFSLASKKSPCVIFLEEVDSMLGRRENLGELEIKNAFMKHWAGLSKKEKERVLVLAATTRPFDLDEAVTGQFCRRFLVELPDAESRSQILKVILRKTTLSDDVDLVRLARMTNGYSGKDLKVKFIFILCYDVSAKVILIYILFWFVQKLCFTASNRRMLEIYNADGKIPPALHGSYDIRALNMQDFIYTLEKVCASIKSESVGMKELQQWNERYGEGGSRKRTRDGCVMQY</sequence>
<keyword evidence="3" id="KW-0472">Membrane</keyword>
<dbReference type="InterPro" id="IPR003593">
    <property type="entry name" value="AAA+_ATPase"/>
</dbReference>
<feature type="domain" description="AAA+ ATPase" evidence="4">
    <location>
        <begin position="183"/>
        <end position="317"/>
    </location>
</feature>
<dbReference type="InterPro" id="IPR027417">
    <property type="entry name" value="P-loop_NTPase"/>
</dbReference>
<keyword evidence="3" id="KW-1133">Transmembrane helix</keyword>
<feature type="transmembrane region" description="Helical" evidence="3">
    <location>
        <begin position="359"/>
        <end position="381"/>
    </location>
</feature>
<accession>A0A8S9H2C2</accession>
<organism evidence="5 6">
    <name type="scientific">Brassica cretica</name>
    <name type="common">Mustard</name>
    <dbReference type="NCBI Taxonomy" id="69181"/>
    <lineage>
        <taxon>Eukaryota</taxon>
        <taxon>Viridiplantae</taxon>
        <taxon>Streptophyta</taxon>
        <taxon>Embryophyta</taxon>
        <taxon>Tracheophyta</taxon>
        <taxon>Spermatophyta</taxon>
        <taxon>Magnoliopsida</taxon>
        <taxon>eudicotyledons</taxon>
        <taxon>Gunneridae</taxon>
        <taxon>Pentapetalae</taxon>
        <taxon>rosids</taxon>
        <taxon>malvids</taxon>
        <taxon>Brassicales</taxon>
        <taxon>Brassicaceae</taxon>
        <taxon>Brassiceae</taxon>
        <taxon>Brassica</taxon>
    </lineage>
</organism>
<feature type="non-terminal residue" evidence="5">
    <location>
        <position position="1"/>
    </location>
</feature>
<dbReference type="EMBL" id="QGKW02001988">
    <property type="protein sequence ID" value="KAF2550372.1"/>
    <property type="molecule type" value="Genomic_DNA"/>
</dbReference>
<dbReference type="InterPro" id="IPR056653">
    <property type="entry name" value="DUF7751"/>
</dbReference>
<dbReference type="Gene3D" id="1.10.8.60">
    <property type="match status" value="1"/>
</dbReference>
<protein>
    <recommendedName>
        <fullName evidence="4">AAA+ ATPase domain-containing protein</fullName>
    </recommendedName>
</protein>
<keyword evidence="1" id="KW-0547">Nucleotide-binding</keyword>
<dbReference type="Gene3D" id="3.40.50.300">
    <property type="entry name" value="P-loop containing nucleotide triphosphate hydrolases"/>
    <property type="match status" value="1"/>
</dbReference>
<dbReference type="GO" id="GO:0005524">
    <property type="term" value="F:ATP binding"/>
    <property type="evidence" value="ECO:0007669"/>
    <property type="project" value="UniProtKB-KW"/>
</dbReference>
<dbReference type="GO" id="GO:0016887">
    <property type="term" value="F:ATP hydrolysis activity"/>
    <property type="evidence" value="ECO:0007669"/>
    <property type="project" value="InterPro"/>
</dbReference>
<evidence type="ECO:0000256" key="3">
    <source>
        <dbReference type="SAM" id="Phobius"/>
    </source>
</evidence>
<dbReference type="PANTHER" id="PTHR45644">
    <property type="entry name" value="AAA ATPASE, PUTATIVE (AFU_ORTHOLOGUE AFUA_2G12920)-RELATED-RELATED"/>
    <property type="match status" value="1"/>
</dbReference>
<evidence type="ECO:0000313" key="6">
    <source>
        <dbReference type="Proteomes" id="UP000712281"/>
    </source>
</evidence>
<gene>
    <name evidence="5" type="ORF">F2Q68_00037401</name>
</gene>
<dbReference type="AlphaFoldDB" id="A0A8S9H2C2"/>
<dbReference type="Pfam" id="PF00004">
    <property type="entry name" value="AAA"/>
    <property type="match status" value="1"/>
</dbReference>
<reference evidence="5" key="1">
    <citation type="submission" date="2019-12" db="EMBL/GenBank/DDBJ databases">
        <title>Genome sequencing and annotation of Brassica cretica.</title>
        <authorList>
            <person name="Studholme D.J."/>
            <person name="Sarris P.F."/>
        </authorList>
    </citation>
    <scope>NUCLEOTIDE SEQUENCE</scope>
    <source>
        <strain evidence="5">PFS-001/15</strain>
        <tissue evidence="5">Leaf</tissue>
    </source>
</reference>
<dbReference type="PANTHER" id="PTHR45644:SF39">
    <property type="entry name" value="AAA-TYPE ATPASE FAMILY PROTEIN-RELATED"/>
    <property type="match status" value="1"/>
</dbReference>
<proteinExistence type="predicted"/>
<keyword evidence="2" id="KW-0067">ATP-binding</keyword>
<dbReference type="SUPFAM" id="SSF52540">
    <property type="entry name" value="P-loop containing nucleoside triphosphate hydrolases"/>
    <property type="match status" value="1"/>
</dbReference>
<keyword evidence="3" id="KW-0812">Transmembrane</keyword>
<evidence type="ECO:0000256" key="1">
    <source>
        <dbReference type="ARBA" id="ARBA00022741"/>
    </source>
</evidence>
<comment type="caution">
    <text evidence="5">The sequence shown here is derived from an EMBL/GenBank/DDBJ whole genome shotgun (WGS) entry which is preliminary data.</text>
</comment>
<evidence type="ECO:0000256" key="2">
    <source>
        <dbReference type="ARBA" id="ARBA00022840"/>
    </source>
</evidence>
<dbReference type="InterPro" id="IPR003959">
    <property type="entry name" value="ATPase_AAA_core"/>
</dbReference>
<evidence type="ECO:0000313" key="5">
    <source>
        <dbReference type="EMBL" id="KAF2550372.1"/>
    </source>
</evidence>
<dbReference type="Pfam" id="PF24933">
    <property type="entry name" value="DUF7751"/>
    <property type="match status" value="1"/>
</dbReference>
<dbReference type="InterPro" id="IPR051701">
    <property type="entry name" value="Mito_OM_Translocase_MSP1"/>
</dbReference>